<dbReference type="GeneID" id="97353632"/>
<dbReference type="Gene3D" id="3.40.50.2000">
    <property type="entry name" value="Glycogen Phosphorylase B"/>
    <property type="match status" value="2"/>
</dbReference>
<dbReference type="AlphaFoldDB" id="A0A423UHS9"/>
<comment type="caution">
    <text evidence="2">The sequence shown here is derived from an EMBL/GenBank/DDBJ whole genome shotgun (WGS) entry which is preliminary data.</text>
</comment>
<organism evidence="2 3">
    <name type="scientific">Gordonibacter urolithinfaciens</name>
    <dbReference type="NCBI Taxonomy" id="1335613"/>
    <lineage>
        <taxon>Bacteria</taxon>
        <taxon>Bacillati</taxon>
        <taxon>Actinomycetota</taxon>
        <taxon>Coriobacteriia</taxon>
        <taxon>Eggerthellales</taxon>
        <taxon>Eggerthellaceae</taxon>
        <taxon>Gordonibacter</taxon>
    </lineage>
</organism>
<gene>
    <name evidence="2" type="ORF">DMP12_12125</name>
</gene>
<evidence type="ECO:0000313" key="2">
    <source>
        <dbReference type="EMBL" id="ROT88464.1"/>
    </source>
</evidence>
<dbReference type="InterPro" id="IPR001296">
    <property type="entry name" value="Glyco_trans_1"/>
</dbReference>
<dbReference type="PANTHER" id="PTHR45947">
    <property type="entry name" value="SULFOQUINOVOSYL TRANSFERASE SQD2"/>
    <property type="match status" value="1"/>
</dbReference>
<dbReference type="Proteomes" id="UP000285258">
    <property type="component" value="Unassembled WGS sequence"/>
</dbReference>
<dbReference type="InterPro" id="IPR050194">
    <property type="entry name" value="Glycosyltransferase_grp1"/>
</dbReference>
<dbReference type="GO" id="GO:0016757">
    <property type="term" value="F:glycosyltransferase activity"/>
    <property type="evidence" value="ECO:0007669"/>
    <property type="project" value="InterPro"/>
</dbReference>
<sequence length="348" mass="39115">MKQVLLLSNKVLHYRVKVYNDLAPILEEHGYALSVAGDSFQDDVNPIRFDCVKLESLKDWKAAIDAKKPEAVILFLHLKDGILFDVISYCKKHQIKVIYWNHGINIADPNNIVKNAAFHRVHSKCDALITYMPCMRKHFKKKNQHKLFIAPNTLSFSGIDRSQYDNHALRAKYGISQSFVVLFVARINQNRRLELLTEGLKEFPQIGLVVAGPGMSDDVLASVNSHENFYYFGERYGDEVCELFALADVFSVPGSAGLAVNEAMFWGLPFFMLSEGVHGPEKEYVVDGENGVVAKNENQLISELVGLSVDRERLGKMSESCKDTFAKEMSIGAMASGFIEALDYCFNS</sequence>
<protein>
    <recommendedName>
        <fullName evidence="1">Glycosyl transferase family 1 domain-containing protein</fullName>
    </recommendedName>
</protein>
<reference evidence="3" key="1">
    <citation type="submission" date="2018-05" db="EMBL/GenBank/DDBJ databases">
        <title>Genome Sequencing of selected type strains of the family Eggerthellaceae.</title>
        <authorList>
            <person name="Danylec N."/>
            <person name="Stoll D.A."/>
            <person name="Doetsch A."/>
            <person name="Huch M."/>
        </authorList>
    </citation>
    <scope>NUCLEOTIDE SEQUENCE [LARGE SCALE GENOMIC DNA]</scope>
    <source>
        <strain evidence="3">DSM 27213</strain>
    </source>
</reference>
<feature type="domain" description="Glycosyl transferase family 1" evidence="1">
    <location>
        <begin position="168"/>
        <end position="298"/>
    </location>
</feature>
<evidence type="ECO:0000259" key="1">
    <source>
        <dbReference type="Pfam" id="PF00534"/>
    </source>
</evidence>
<proteinExistence type="predicted"/>
<dbReference type="Pfam" id="PF00534">
    <property type="entry name" value="Glycos_transf_1"/>
    <property type="match status" value="1"/>
</dbReference>
<dbReference type="SUPFAM" id="SSF53756">
    <property type="entry name" value="UDP-Glycosyltransferase/glycogen phosphorylase"/>
    <property type="match status" value="1"/>
</dbReference>
<dbReference type="PANTHER" id="PTHR45947:SF3">
    <property type="entry name" value="SULFOQUINOVOSYL TRANSFERASE SQD2"/>
    <property type="match status" value="1"/>
</dbReference>
<dbReference type="CDD" id="cd03801">
    <property type="entry name" value="GT4_PimA-like"/>
    <property type="match status" value="1"/>
</dbReference>
<evidence type="ECO:0000313" key="3">
    <source>
        <dbReference type="Proteomes" id="UP000285258"/>
    </source>
</evidence>
<name>A0A423UHS9_9ACTN</name>
<accession>A0A423UHS9</accession>
<dbReference type="RefSeq" id="WP_096226897.1">
    <property type="nucleotide sequence ID" value="NZ_BAABZN010000001.1"/>
</dbReference>
<dbReference type="EMBL" id="QIBW01000017">
    <property type="protein sequence ID" value="ROT88464.1"/>
    <property type="molecule type" value="Genomic_DNA"/>
</dbReference>